<dbReference type="AlphaFoldDB" id="A0A0M0BQ47"/>
<name>A0A0M0BQ47_9ARCH</name>
<dbReference type="EMBL" id="LFWZ01000031">
    <property type="protein sequence ID" value="KON30470.1"/>
    <property type="molecule type" value="Genomic_DNA"/>
</dbReference>
<accession>A0A0M0BQ47</accession>
<organism evidence="1 2">
    <name type="scientific">miscellaneous Crenarchaeota group-15 archaeon DG-45</name>
    <dbReference type="NCBI Taxonomy" id="1685127"/>
    <lineage>
        <taxon>Archaea</taxon>
        <taxon>Candidatus Bathyarchaeota</taxon>
        <taxon>MCG-15</taxon>
    </lineage>
</organism>
<dbReference type="InterPro" id="IPR023093">
    <property type="entry name" value="ScpA-like_C"/>
</dbReference>
<dbReference type="Gene3D" id="1.10.10.580">
    <property type="entry name" value="Structural maintenance of chromosome 1. Chain E"/>
    <property type="match status" value="1"/>
</dbReference>
<protein>
    <recommendedName>
        <fullName evidence="3">Rad21/Rec8-like protein C-terminal eukaryotic domain-containing protein</fullName>
    </recommendedName>
</protein>
<comment type="caution">
    <text evidence="1">The sequence shown here is derived from an EMBL/GenBank/DDBJ whole genome shotgun (WGS) entry which is preliminary data.</text>
</comment>
<proteinExistence type="predicted"/>
<sequence length="225" mass="25863">MGDEKPFYLRPPWEILFREGKLEKISPWSVDLVHILTTLLEEMSRVGIDFRAAGTAINSSVLIYLKKAELLLKMEEPPQPPPERPEVYLPPPVDLPFRFEFTTTTLGDLVEALERALSEEGGRGQTPRLPTLPVPIPDLLDMEAYLLEIEERAEDLFERIRQMSESGRPTTLSSLAADRGWLEVVRTFMMLLFLAQREKIDLRQDGDDSDIEIIVMRDEDEPDQR</sequence>
<reference evidence="1 2" key="1">
    <citation type="submission" date="2015-06" db="EMBL/GenBank/DDBJ databases">
        <title>New insights into the roles of widespread benthic archaea in carbon and nitrogen cycling.</title>
        <authorList>
            <person name="Lazar C.S."/>
            <person name="Baker B.J."/>
            <person name="Seitz K.W."/>
            <person name="Hyde A.S."/>
            <person name="Dick G.J."/>
            <person name="Hinrichs K.-U."/>
            <person name="Teske A.P."/>
        </authorList>
    </citation>
    <scope>NUCLEOTIDE SEQUENCE [LARGE SCALE GENOMIC DNA]</scope>
    <source>
        <strain evidence="1">DG-45</strain>
    </source>
</reference>
<evidence type="ECO:0000313" key="1">
    <source>
        <dbReference type="EMBL" id="KON30470.1"/>
    </source>
</evidence>
<dbReference type="PANTHER" id="PTHR33969">
    <property type="entry name" value="SEGREGATION AND CONDENSATION PROTEIN A"/>
    <property type="match status" value="1"/>
</dbReference>
<dbReference type="InterPro" id="IPR003768">
    <property type="entry name" value="ScpA"/>
</dbReference>
<dbReference type="Proteomes" id="UP000037210">
    <property type="component" value="Unassembled WGS sequence"/>
</dbReference>
<evidence type="ECO:0008006" key="3">
    <source>
        <dbReference type="Google" id="ProtNLM"/>
    </source>
</evidence>
<dbReference type="PANTHER" id="PTHR33969:SF2">
    <property type="entry name" value="SEGREGATION AND CONDENSATION PROTEIN A"/>
    <property type="match status" value="1"/>
</dbReference>
<gene>
    <name evidence="1" type="ORF">AC482_03855</name>
</gene>
<evidence type="ECO:0000313" key="2">
    <source>
        <dbReference type="Proteomes" id="UP000037210"/>
    </source>
</evidence>